<evidence type="ECO:0000313" key="1">
    <source>
        <dbReference type="EMBL" id="OHV37212.1"/>
    </source>
</evidence>
<evidence type="ECO:0000313" key="2">
    <source>
        <dbReference type="Proteomes" id="UP000179769"/>
    </source>
</evidence>
<dbReference type="Pfam" id="PF17174">
    <property type="entry name" value="DUF5130"/>
    <property type="match status" value="1"/>
</dbReference>
<accession>A0A1S1QW01</accession>
<protein>
    <submittedName>
        <fullName evidence="1">DUF5130 domain-containing protein</fullName>
    </submittedName>
</protein>
<reference evidence="2" key="1">
    <citation type="submission" date="2016-07" db="EMBL/GenBank/DDBJ databases">
        <title>Frankia sp. NRRL B-16219 Genome sequencing.</title>
        <authorList>
            <person name="Ghodhbane-Gtari F."/>
            <person name="Swanson E."/>
            <person name="Gueddou A."/>
            <person name="Louati M."/>
            <person name="Nouioui I."/>
            <person name="Hezbri K."/>
            <person name="Abebe-Akele F."/>
            <person name="Simpson S."/>
            <person name="Morris K."/>
            <person name="Thomas K."/>
            <person name="Gtari M."/>
            <person name="Tisa L.S."/>
        </authorList>
    </citation>
    <scope>NUCLEOTIDE SEQUENCE [LARGE SCALE GENOMIC DNA]</scope>
    <source>
        <strain evidence="2">NRRL B-16219</strain>
    </source>
</reference>
<name>A0A1S1QW01_9ACTN</name>
<proteinExistence type="predicted"/>
<dbReference type="AlphaFoldDB" id="A0A1S1QW01"/>
<dbReference type="EMBL" id="MAXA01000113">
    <property type="protein sequence ID" value="OHV37212.1"/>
    <property type="molecule type" value="Genomic_DNA"/>
</dbReference>
<dbReference type="InterPro" id="IPR033437">
    <property type="entry name" value="DUF5130"/>
</dbReference>
<dbReference type="Gene3D" id="3.10.310.50">
    <property type="match status" value="1"/>
</dbReference>
<sequence>MAPGEAFTHEQTERIERARQSAQTQTGIRFAVRVGALDGDLKLAAERLLGGLADPRNDEAVLVAVSPGQRFVRVVTTPAAKKRISDSAAGLAALAMTSSFALGDLVGGVITGLRQLSDAAGAPAAPTGSRR</sequence>
<dbReference type="Proteomes" id="UP000179769">
    <property type="component" value="Unassembled WGS sequence"/>
</dbReference>
<dbReference type="RefSeq" id="WP_071061750.1">
    <property type="nucleotide sequence ID" value="NZ_JBFLUH010000045.1"/>
</dbReference>
<organism evidence="1 2">
    <name type="scientific">Parafrankia soli</name>
    <dbReference type="NCBI Taxonomy" id="2599596"/>
    <lineage>
        <taxon>Bacteria</taxon>
        <taxon>Bacillati</taxon>
        <taxon>Actinomycetota</taxon>
        <taxon>Actinomycetes</taxon>
        <taxon>Frankiales</taxon>
        <taxon>Frankiaceae</taxon>
        <taxon>Parafrankia</taxon>
    </lineage>
</organism>
<keyword evidence="2" id="KW-1185">Reference proteome</keyword>
<comment type="caution">
    <text evidence="1">The sequence shown here is derived from an EMBL/GenBank/DDBJ whole genome shotgun (WGS) entry which is preliminary data.</text>
</comment>
<gene>
    <name evidence="1" type="ORF">BBK14_02145</name>
</gene>
<dbReference type="OrthoDB" id="3214027at2"/>